<dbReference type="PANTHER" id="PTHR47657">
    <property type="entry name" value="STEROL REGULATORY ELEMENT-BINDING PROTEIN ECM22"/>
    <property type="match status" value="1"/>
</dbReference>
<reference evidence="2 3" key="1">
    <citation type="submission" date="2019-06" db="EMBL/GenBank/DDBJ databases">
        <title>Draft genome sequence of the filamentous fungus Phialemoniopsis curvata isolated from diesel fuel.</title>
        <authorList>
            <person name="Varaljay V.A."/>
            <person name="Lyon W.J."/>
            <person name="Crouch A.L."/>
            <person name="Drake C.E."/>
            <person name="Hollomon J.M."/>
            <person name="Nadeau L.J."/>
            <person name="Nunn H.S."/>
            <person name="Stevenson B.S."/>
            <person name="Bojanowski C.L."/>
            <person name="Crookes-Goodson W.J."/>
        </authorList>
    </citation>
    <scope>NUCLEOTIDE SEQUENCE [LARGE SCALE GENOMIC DNA]</scope>
    <source>
        <strain evidence="2 3">D216</strain>
    </source>
</reference>
<name>A0A507B7J0_9PEZI</name>
<comment type="caution">
    <text evidence="2">The sequence shown here is derived from an EMBL/GenBank/DDBJ whole genome shotgun (WGS) entry which is preliminary data.</text>
</comment>
<dbReference type="STRING" id="1093900.A0A507B7J0"/>
<dbReference type="InterPro" id="IPR052400">
    <property type="entry name" value="Zn2-C6_fungal_TF"/>
</dbReference>
<gene>
    <name evidence="2" type="ORF">E0L32_005296</name>
</gene>
<dbReference type="AlphaFoldDB" id="A0A507B7J0"/>
<sequence length="498" mass="54108">MQVRPASPGTSVSGSKGSLAALSDGYLFVPDSSSNASSPASAASAFSNYSEYEKRIALQSHSPGTLDSTELGLLSHFLTHTSQTIPFDDVDLYALSVGVPNLAFNSRPVMSSLLALAAACKSHDLAKQAQDPLDRQVLGEIRDLLTLADDHHRISLQHIQAAVPNSEWHDNVLANAALMVLHTYSSHAIRVYLATAAKRSGLQLPAHLLPQHSQWIMYTRVAHTASTAVLDSIVKAAAKSLPTKHTPPDPQSIPRRASHISPEDGPSPRTRSLFLPLVGSTWSRAVDILRGKTDSLTSHLDGSEFFAPGDSELHICRETLAVLEQCAASAFSTRDGDDKEEVSTDDAISSDTNCRVSGWVGRYMVRVTSMTSQRALRRIIMSFLNQTPVGYLNLVQSVLEMSPAETSSGSWSAHDSPATEAPTLSTPQLLAMEIFAHWLVLVMLLDGVWWIGDIGQWELGQVVSLIKSQHWIDQSDAAGTWWPESMYQVKRELTAGDK</sequence>
<feature type="region of interest" description="Disordered" evidence="1">
    <location>
        <begin position="240"/>
        <end position="270"/>
    </location>
</feature>
<keyword evidence="3" id="KW-1185">Reference proteome</keyword>
<evidence type="ECO:0008006" key="4">
    <source>
        <dbReference type="Google" id="ProtNLM"/>
    </source>
</evidence>
<evidence type="ECO:0000256" key="1">
    <source>
        <dbReference type="SAM" id="MobiDB-lite"/>
    </source>
</evidence>
<dbReference type="PANTHER" id="PTHR47657:SF14">
    <property type="entry name" value="ZN(2)-C6 FUNGAL-TYPE DOMAIN-CONTAINING PROTEIN"/>
    <property type="match status" value="1"/>
</dbReference>
<proteinExistence type="predicted"/>
<dbReference type="GeneID" id="41972743"/>
<dbReference type="InParanoid" id="A0A507B7J0"/>
<dbReference type="Proteomes" id="UP000319257">
    <property type="component" value="Unassembled WGS sequence"/>
</dbReference>
<protein>
    <recommendedName>
        <fullName evidence="4">C6 transcription factor</fullName>
    </recommendedName>
</protein>
<dbReference type="EMBL" id="SKBQ01000027">
    <property type="protein sequence ID" value="TPX14604.1"/>
    <property type="molecule type" value="Genomic_DNA"/>
</dbReference>
<dbReference type="GO" id="GO:0000981">
    <property type="term" value="F:DNA-binding transcription factor activity, RNA polymerase II-specific"/>
    <property type="evidence" value="ECO:0007669"/>
    <property type="project" value="TreeGrafter"/>
</dbReference>
<evidence type="ECO:0000313" key="2">
    <source>
        <dbReference type="EMBL" id="TPX14604.1"/>
    </source>
</evidence>
<evidence type="ECO:0000313" key="3">
    <source>
        <dbReference type="Proteomes" id="UP000319257"/>
    </source>
</evidence>
<organism evidence="2 3">
    <name type="scientific">Thyridium curvatum</name>
    <dbReference type="NCBI Taxonomy" id="1093900"/>
    <lineage>
        <taxon>Eukaryota</taxon>
        <taxon>Fungi</taxon>
        <taxon>Dikarya</taxon>
        <taxon>Ascomycota</taxon>
        <taxon>Pezizomycotina</taxon>
        <taxon>Sordariomycetes</taxon>
        <taxon>Sordariomycetidae</taxon>
        <taxon>Thyridiales</taxon>
        <taxon>Thyridiaceae</taxon>
        <taxon>Thyridium</taxon>
    </lineage>
</organism>
<dbReference type="OrthoDB" id="5295362at2759"/>
<dbReference type="RefSeq" id="XP_030996315.1">
    <property type="nucleotide sequence ID" value="XM_031139802.1"/>
</dbReference>
<accession>A0A507B7J0</accession>